<gene>
    <name evidence="2" type="ORF">BU23DRAFT_560585</name>
</gene>
<evidence type="ECO:0000256" key="1">
    <source>
        <dbReference type="SAM" id="MobiDB-lite"/>
    </source>
</evidence>
<dbReference type="EMBL" id="ML976752">
    <property type="protein sequence ID" value="KAF1966016.1"/>
    <property type="molecule type" value="Genomic_DNA"/>
</dbReference>
<feature type="region of interest" description="Disordered" evidence="1">
    <location>
        <begin position="1"/>
        <end position="46"/>
    </location>
</feature>
<reference evidence="2" key="1">
    <citation type="journal article" date="2020" name="Stud. Mycol.">
        <title>101 Dothideomycetes genomes: a test case for predicting lifestyles and emergence of pathogens.</title>
        <authorList>
            <person name="Haridas S."/>
            <person name="Albert R."/>
            <person name="Binder M."/>
            <person name="Bloem J."/>
            <person name="Labutti K."/>
            <person name="Salamov A."/>
            <person name="Andreopoulos B."/>
            <person name="Baker S."/>
            <person name="Barry K."/>
            <person name="Bills G."/>
            <person name="Bluhm B."/>
            <person name="Cannon C."/>
            <person name="Castanera R."/>
            <person name="Culley D."/>
            <person name="Daum C."/>
            <person name="Ezra D."/>
            <person name="Gonzalez J."/>
            <person name="Henrissat B."/>
            <person name="Kuo A."/>
            <person name="Liang C."/>
            <person name="Lipzen A."/>
            <person name="Lutzoni F."/>
            <person name="Magnuson J."/>
            <person name="Mondo S."/>
            <person name="Nolan M."/>
            <person name="Ohm R."/>
            <person name="Pangilinan J."/>
            <person name="Park H.-J."/>
            <person name="Ramirez L."/>
            <person name="Alfaro M."/>
            <person name="Sun H."/>
            <person name="Tritt A."/>
            <person name="Yoshinaga Y."/>
            <person name="Zwiers L.-H."/>
            <person name="Turgeon B."/>
            <person name="Goodwin S."/>
            <person name="Spatafora J."/>
            <person name="Crous P."/>
            <person name="Grigoriev I."/>
        </authorList>
    </citation>
    <scope>NUCLEOTIDE SEQUENCE</scope>
    <source>
        <strain evidence="2">CBS 107.79</strain>
    </source>
</reference>
<feature type="region of interest" description="Disordered" evidence="1">
    <location>
        <begin position="519"/>
        <end position="595"/>
    </location>
</feature>
<protein>
    <submittedName>
        <fullName evidence="2">Uncharacterized protein</fullName>
    </submittedName>
</protein>
<feature type="compositionally biased region" description="Basic and acidic residues" evidence="1">
    <location>
        <begin position="121"/>
        <end position="157"/>
    </location>
</feature>
<feature type="region of interest" description="Disordered" evidence="1">
    <location>
        <begin position="98"/>
        <end position="159"/>
    </location>
</feature>
<feature type="compositionally biased region" description="Acidic residues" evidence="1">
    <location>
        <begin position="528"/>
        <end position="538"/>
    </location>
</feature>
<name>A0A6A5USY3_9PLEO</name>
<feature type="compositionally biased region" description="Polar residues" evidence="1">
    <location>
        <begin position="101"/>
        <end position="113"/>
    </location>
</feature>
<dbReference type="Proteomes" id="UP000800036">
    <property type="component" value="Unassembled WGS sequence"/>
</dbReference>
<dbReference type="OrthoDB" id="3767377at2759"/>
<keyword evidence="3" id="KW-1185">Reference proteome</keyword>
<proteinExistence type="predicted"/>
<organism evidence="2 3">
    <name type="scientific">Bimuria novae-zelandiae CBS 107.79</name>
    <dbReference type="NCBI Taxonomy" id="1447943"/>
    <lineage>
        <taxon>Eukaryota</taxon>
        <taxon>Fungi</taxon>
        <taxon>Dikarya</taxon>
        <taxon>Ascomycota</taxon>
        <taxon>Pezizomycotina</taxon>
        <taxon>Dothideomycetes</taxon>
        <taxon>Pleosporomycetidae</taxon>
        <taxon>Pleosporales</taxon>
        <taxon>Massarineae</taxon>
        <taxon>Didymosphaeriaceae</taxon>
        <taxon>Bimuria</taxon>
    </lineage>
</organism>
<sequence>MVAHVDDASTASSELSSIADSPSPPSSPSSRGGRSPADAASAASLPRTLNPNAHAMIMAAYEDELALRKEELEEALYINGLGTILSGKPAPSAAAIGDSALQPTSVPSATPAQSKRKPRRKSDSPRIDRAGNPRTENARFLKRDATTGKLEDPKSGQDDYTQLQEIQDWIKEKRYTKFDLISRPSDFIIEDMDPDFTTDPNSLKNHGRKLLLGKNKVTEVWAVMPVADRLLMPRLIKCDRGDDKYTLVANIDALSENGMPALDFPFEAFKRGKKDEAKKKVAMTELHSVISYIFLNAREIKVAFSNSTKWPGALSTAVTHIKKMYAPDVEHPTAATVNRTIQSALDDDSEPDQLETLQDALRNKGLLNKVEAMVSDPTIFTFQNLKATVKAKNANKLGETALFLGQNDEKETWAFVPRNPNQTFLGLIINVDGETGQQTEVKYWDAMDWPLTFPFEPFRKKNDQMAFRKMQYVVGYVFLSCGVVDKALNLGKNLLGHFTNITKLVKDYYGSYSSPNDPADVFKPSSLQDDDDPMDVDDASAFSAPGPSTFGSSQRRGASHANKENAPDPANQDTRAARPGKRPMAINKAARARSSFRTALQSVSDPNNTVLNQKPRRMKKLFSLKGRYTAPAGEYRSLDDLHAALFLEETLNANGKRSANDNNEEENRAAKYVRVESARAAATKLRMGQEDIAAQAKHAMEEAQRVWQEAQGKIKLLNDCELDLAGQMGRASATMTDDDIVALPGLRRQ</sequence>
<dbReference type="AlphaFoldDB" id="A0A6A5USY3"/>
<feature type="compositionally biased region" description="Low complexity" evidence="1">
    <location>
        <begin position="28"/>
        <end position="44"/>
    </location>
</feature>
<evidence type="ECO:0000313" key="3">
    <source>
        <dbReference type="Proteomes" id="UP000800036"/>
    </source>
</evidence>
<accession>A0A6A5USY3</accession>
<evidence type="ECO:0000313" key="2">
    <source>
        <dbReference type="EMBL" id="KAF1966016.1"/>
    </source>
</evidence>